<feature type="domain" description="Serine/threonine specific protein phosphatases" evidence="3">
    <location>
        <begin position="171"/>
        <end position="176"/>
    </location>
</feature>
<evidence type="ECO:0000256" key="1">
    <source>
        <dbReference type="RuleBase" id="RU004273"/>
    </source>
</evidence>
<protein>
    <recommendedName>
        <fullName evidence="1">Serine/threonine-protein phosphatase</fullName>
        <ecNumber evidence="1">3.1.3.16</ecNumber>
    </recommendedName>
</protein>
<evidence type="ECO:0000313" key="4">
    <source>
        <dbReference type="EMBL" id="GKT27625.1"/>
    </source>
</evidence>
<dbReference type="PRINTS" id="PR00114">
    <property type="entry name" value="STPHPHTASE"/>
</dbReference>
<gene>
    <name evidence="4" type="ORF">ADUPG1_013933</name>
</gene>
<feature type="compositionally biased region" description="Basic and acidic residues" evidence="2">
    <location>
        <begin position="13"/>
        <end position="22"/>
    </location>
</feature>
<dbReference type="PANTHER" id="PTHR45673">
    <property type="entry name" value="SERINE/THREONINE-PROTEIN PHOSPHATASE 2B CATALYTIC SUBUNIT 1-RELATED"/>
    <property type="match status" value="1"/>
</dbReference>
<dbReference type="InterPro" id="IPR004843">
    <property type="entry name" value="Calcineurin-like_PHP"/>
</dbReference>
<dbReference type="EMBL" id="BQXS01012759">
    <property type="protein sequence ID" value="GKT27625.1"/>
    <property type="molecule type" value="Genomic_DNA"/>
</dbReference>
<dbReference type="EC" id="3.1.3.16" evidence="1"/>
<reference evidence="4" key="1">
    <citation type="submission" date="2022-03" db="EMBL/GenBank/DDBJ databases">
        <title>Draft genome sequence of Aduncisulcus paluster, a free-living microaerophilic Fornicata.</title>
        <authorList>
            <person name="Yuyama I."/>
            <person name="Kume K."/>
            <person name="Tamura T."/>
            <person name="Inagaki Y."/>
            <person name="Hashimoto T."/>
        </authorList>
    </citation>
    <scope>NUCLEOTIDE SEQUENCE</scope>
    <source>
        <strain evidence="4">NY0171</strain>
    </source>
</reference>
<evidence type="ECO:0000313" key="5">
    <source>
        <dbReference type="Proteomes" id="UP001057375"/>
    </source>
</evidence>
<feature type="region of interest" description="Disordered" evidence="2">
    <location>
        <begin position="1"/>
        <end position="25"/>
    </location>
</feature>
<comment type="caution">
    <text evidence="4">The sequence shown here is derived from an EMBL/GenBank/DDBJ whole genome shotgun (WGS) entry which is preliminary data.</text>
</comment>
<dbReference type="InterPro" id="IPR029052">
    <property type="entry name" value="Metallo-depent_PP-like"/>
</dbReference>
<comment type="similarity">
    <text evidence="1">Belongs to the PPP phosphatase family.</text>
</comment>
<sequence length="542" mass="61040">MGKQKSSHPKRAVLSERPKDDGLTAEQKAMVRVRKDLPLPIKKKLGIDDFPDCDSDICKIDVKTIRSHFEYEGRLSDELIRLILSEALASLQALPNIVKITSPICVVGDIHGQYYDLLHLLDIGKWPDQTNPKSTKYLFLGDYVDRGTFGVECFITLALLYLQNPKSVTLLRGNHETAHMTQHFNFFAEVCSKYDESIYDLFLECFYALPLCALVDGKMLGVHGGISSRVKTLEDINRIRRHEEYKPNTILNDLLWSDPLPNWKNKAITFIPNTQRGTGAFYGQAGVKEFLTRNGVLCIIRGHEMQDTGYKLYPPIADTPFPPVITVFSAPNYTDSYNNTGAFLDIGPKHLNVKTYRGVTHPYALPSHQSVFDWSVPFAAHFLSILMESMFKKTEEMLLDDAKDCSEESAVAKRMRRVRIVRKKIASAALMKFMFKTLTEESEAVVKIKGFNKGILPRGILQKGPEAVAAANRVLIELQKNGDAVNEMSPIALERIMLEAAGVEGDTVAADKRLVESLDAKMSTDGIAKKLRILWGRMYKKY</sequence>
<dbReference type="Gene3D" id="3.60.21.10">
    <property type="match status" value="1"/>
</dbReference>
<keyword evidence="1" id="KW-0378">Hydrolase</keyword>
<accession>A0ABQ5K517</accession>
<dbReference type="Pfam" id="PF00149">
    <property type="entry name" value="Metallophos"/>
    <property type="match status" value="1"/>
</dbReference>
<keyword evidence="5" id="KW-1185">Reference proteome</keyword>
<dbReference type="InterPro" id="IPR043360">
    <property type="entry name" value="PP2B"/>
</dbReference>
<feature type="compositionally biased region" description="Basic residues" evidence="2">
    <location>
        <begin position="1"/>
        <end position="11"/>
    </location>
</feature>
<dbReference type="SUPFAM" id="SSF56300">
    <property type="entry name" value="Metallo-dependent phosphatases"/>
    <property type="match status" value="1"/>
</dbReference>
<proteinExistence type="inferred from homology"/>
<name>A0ABQ5K517_9EUKA</name>
<dbReference type="SMART" id="SM00156">
    <property type="entry name" value="PP2Ac"/>
    <property type="match status" value="1"/>
</dbReference>
<evidence type="ECO:0000256" key="2">
    <source>
        <dbReference type="SAM" id="MobiDB-lite"/>
    </source>
</evidence>
<organism evidence="4 5">
    <name type="scientific">Aduncisulcus paluster</name>
    <dbReference type="NCBI Taxonomy" id="2918883"/>
    <lineage>
        <taxon>Eukaryota</taxon>
        <taxon>Metamonada</taxon>
        <taxon>Carpediemonas-like organisms</taxon>
        <taxon>Aduncisulcus</taxon>
    </lineage>
</organism>
<comment type="catalytic activity">
    <reaction evidence="1">
        <text>O-phospho-L-threonyl-[protein] + H2O = L-threonyl-[protein] + phosphate</text>
        <dbReference type="Rhea" id="RHEA:47004"/>
        <dbReference type="Rhea" id="RHEA-COMP:11060"/>
        <dbReference type="Rhea" id="RHEA-COMP:11605"/>
        <dbReference type="ChEBI" id="CHEBI:15377"/>
        <dbReference type="ChEBI" id="CHEBI:30013"/>
        <dbReference type="ChEBI" id="CHEBI:43474"/>
        <dbReference type="ChEBI" id="CHEBI:61977"/>
        <dbReference type="EC" id="3.1.3.16"/>
    </reaction>
</comment>
<dbReference type="InterPro" id="IPR006186">
    <property type="entry name" value="Ser/Thr-sp_prot-phosphatase"/>
</dbReference>
<dbReference type="PROSITE" id="PS00125">
    <property type="entry name" value="SER_THR_PHOSPHATASE"/>
    <property type="match status" value="1"/>
</dbReference>
<evidence type="ECO:0000259" key="3">
    <source>
        <dbReference type="PROSITE" id="PS00125"/>
    </source>
</evidence>
<dbReference type="Proteomes" id="UP001057375">
    <property type="component" value="Unassembled WGS sequence"/>
</dbReference>